<evidence type="ECO:0000256" key="2">
    <source>
        <dbReference type="SAM" id="SignalP"/>
    </source>
</evidence>
<protein>
    <recommendedName>
        <fullName evidence="4">Phospholipid-binding protein</fullName>
    </recommendedName>
</protein>
<dbReference type="InterPro" id="IPR008914">
    <property type="entry name" value="PEBP"/>
</dbReference>
<feature type="chain" id="PRO_5039592572" description="Phospholipid-binding protein" evidence="2">
    <location>
        <begin position="18"/>
        <end position="177"/>
    </location>
</feature>
<organism evidence="3">
    <name type="scientific">uncultured Acidimicrobiales bacterium</name>
    <dbReference type="NCBI Taxonomy" id="310071"/>
    <lineage>
        <taxon>Bacteria</taxon>
        <taxon>Bacillati</taxon>
        <taxon>Actinomycetota</taxon>
        <taxon>Acidimicrobiia</taxon>
        <taxon>Acidimicrobiales</taxon>
        <taxon>environmental samples</taxon>
    </lineage>
</organism>
<dbReference type="InterPro" id="IPR036610">
    <property type="entry name" value="PEBP-like_sf"/>
</dbReference>
<dbReference type="EMBL" id="CADCTF010000011">
    <property type="protein sequence ID" value="CAA9213044.1"/>
    <property type="molecule type" value="Genomic_DNA"/>
</dbReference>
<accession>A0A6J4H350</accession>
<dbReference type="Pfam" id="PF01161">
    <property type="entry name" value="PBP"/>
    <property type="match status" value="1"/>
</dbReference>
<comment type="similarity">
    <text evidence="1">Belongs to the UPF0098 family.</text>
</comment>
<dbReference type="PROSITE" id="PS51257">
    <property type="entry name" value="PROKAR_LIPOPROTEIN"/>
    <property type="match status" value="1"/>
</dbReference>
<dbReference type="PANTHER" id="PTHR30289:SF1">
    <property type="entry name" value="PEBP (PHOSPHATIDYLETHANOLAMINE-BINDING PROTEIN) FAMILY PROTEIN"/>
    <property type="match status" value="1"/>
</dbReference>
<dbReference type="Gene3D" id="3.90.280.10">
    <property type="entry name" value="PEBP-like"/>
    <property type="match status" value="1"/>
</dbReference>
<dbReference type="CDD" id="cd00865">
    <property type="entry name" value="PEBP_bact_arch"/>
    <property type="match status" value="1"/>
</dbReference>
<gene>
    <name evidence="3" type="ORF">AVDCRST_MAG50-125</name>
</gene>
<reference evidence="3" key="1">
    <citation type="submission" date="2020-02" db="EMBL/GenBank/DDBJ databases">
        <authorList>
            <person name="Meier V. D."/>
        </authorList>
    </citation>
    <scope>NUCLEOTIDE SEQUENCE</scope>
    <source>
        <strain evidence="3">AVDCRST_MAG50</strain>
    </source>
</reference>
<dbReference type="PANTHER" id="PTHR30289">
    <property type="entry name" value="UNCHARACTERIZED PROTEIN YBCL-RELATED"/>
    <property type="match status" value="1"/>
</dbReference>
<name>A0A6J4H350_9ACTN</name>
<evidence type="ECO:0008006" key="4">
    <source>
        <dbReference type="Google" id="ProtNLM"/>
    </source>
</evidence>
<proteinExistence type="inferred from homology"/>
<keyword evidence="2" id="KW-0732">Signal</keyword>
<evidence type="ECO:0000313" key="3">
    <source>
        <dbReference type="EMBL" id="CAA9213044.1"/>
    </source>
</evidence>
<dbReference type="NCBIfam" id="TIGR00481">
    <property type="entry name" value="YbhB/YbcL family Raf kinase inhibitor-like protein"/>
    <property type="match status" value="1"/>
</dbReference>
<sequence length="177" mass="18407">MRLLRFCALLLVSAILATGCGDGGRGRPFGIMAIGSPALQRGAPMPERFSCEGDNISPPLGWTGIPDHAGSLAVVLTDLDAATPPFFHWVLLNLPTSVESMEEGEVPPGAVQGEASSGSIGYVGPCPPAGETHRYAVTVYALSRMLDVTPGVTATEAAAQIRATAIDEAILEVTYSR</sequence>
<dbReference type="SUPFAM" id="SSF49777">
    <property type="entry name" value="PEBP-like"/>
    <property type="match status" value="1"/>
</dbReference>
<dbReference type="AlphaFoldDB" id="A0A6J4H350"/>
<feature type="signal peptide" evidence="2">
    <location>
        <begin position="1"/>
        <end position="17"/>
    </location>
</feature>
<evidence type="ECO:0000256" key="1">
    <source>
        <dbReference type="ARBA" id="ARBA00007120"/>
    </source>
</evidence>
<dbReference type="InterPro" id="IPR005247">
    <property type="entry name" value="YbhB_YbcL/LppC-like"/>
</dbReference>